<organism evidence="1 2">
    <name type="scientific">Streptomyces mauvecolor</name>
    <dbReference type="NCBI Taxonomy" id="58345"/>
    <lineage>
        <taxon>Bacteria</taxon>
        <taxon>Bacillati</taxon>
        <taxon>Actinomycetota</taxon>
        <taxon>Actinomycetes</taxon>
        <taxon>Kitasatosporales</taxon>
        <taxon>Streptomycetaceae</taxon>
        <taxon>Streptomyces</taxon>
    </lineage>
</organism>
<protein>
    <submittedName>
        <fullName evidence="1">Uncharacterized protein</fullName>
    </submittedName>
</protein>
<comment type="caution">
    <text evidence="1">The sequence shown here is derived from an EMBL/GenBank/DDBJ whole genome shotgun (WGS) entry which is preliminary data.</text>
</comment>
<dbReference type="Proteomes" id="UP001595834">
    <property type="component" value="Unassembled WGS sequence"/>
</dbReference>
<gene>
    <name evidence="1" type="ORF">ACFPFX_23890</name>
</gene>
<accession>A0ABV9UQC8</accession>
<dbReference type="EMBL" id="JBHSIZ010000030">
    <property type="protein sequence ID" value="MFC4959336.1"/>
    <property type="molecule type" value="Genomic_DNA"/>
</dbReference>
<evidence type="ECO:0000313" key="2">
    <source>
        <dbReference type="Proteomes" id="UP001595834"/>
    </source>
</evidence>
<reference evidence="2" key="1">
    <citation type="journal article" date="2019" name="Int. J. Syst. Evol. Microbiol.">
        <title>The Global Catalogue of Microorganisms (GCM) 10K type strain sequencing project: providing services to taxonomists for standard genome sequencing and annotation.</title>
        <authorList>
            <consortium name="The Broad Institute Genomics Platform"/>
            <consortium name="The Broad Institute Genome Sequencing Center for Infectious Disease"/>
            <person name="Wu L."/>
            <person name="Ma J."/>
        </authorList>
    </citation>
    <scope>NUCLEOTIDE SEQUENCE [LARGE SCALE GENOMIC DNA]</scope>
    <source>
        <strain evidence="2">CCM 7224</strain>
    </source>
</reference>
<keyword evidence="2" id="KW-1185">Reference proteome</keyword>
<name>A0ABV9UQC8_9ACTN</name>
<proteinExistence type="predicted"/>
<evidence type="ECO:0000313" key="1">
    <source>
        <dbReference type="EMBL" id="MFC4959336.1"/>
    </source>
</evidence>
<sequence>MHFLSFGPTNVAVHEVSANVELHHYGTAVENAAAVNIPRSWAMSRRAHFHIDKARAEMETGRTEAALADLVQARKMAPQQTRYHAGARETIRGLVHARRRTPDTLDSMATWIGL</sequence>
<dbReference type="RefSeq" id="WP_344376866.1">
    <property type="nucleotide sequence ID" value="NZ_BAAASQ010000016.1"/>
</dbReference>